<evidence type="ECO:0000256" key="1">
    <source>
        <dbReference type="SAM" id="MobiDB-lite"/>
    </source>
</evidence>
<feature type="region of interest" description="Disordered" evidence="1">
    <location>
        <begin position="369"/>
        <end position="401"/>
    </location>
</feature>
<sequence>MGGQAKGKKKSKVKRKDLRSKGGSGLIGLSPQDRMKLKMHEKAKKKTAEKYTVEQLLEKTEECMDSLEFEMAGRFCQRALELEPDNLLTLDMLGHIHSELGDTQKAKEISFCQIHTGHEAIQYYTKGIEIILHTLEKHPSTTEGAGAASPQLQDSRSETPTVMDVCVAYCSVAEIYFTDLCMEEGAGDKCREAIERALSYHHDNPEALQLMASYLFSTEKHQEGREYLRRSVSAWLPALKQIDASPSGQDMEDQTQSFIPPYESRITTAKLLIEAEEYETAVDVLEGLLEEDDEVVQVWYLSGWVCYLQMDRAKEEKMKEEREQTVEEGEEKEALVEAARSYLTRAKKLYVKLCCDDSPMLEHIEQLLGELGGEVEEGAADPAGDDDFEPSSDEEEDVMEH</sequence>
<feature type="region of interest" description="Disordered" evidence="1">
    <location>
        <begin position="1"/>
        <end position="30"/>
    </location>
</feature>
<dbReference type="SUPFAM" id="SSF48452">
    <property type="entry name" value="TPR-like"/>
    <property type="match status" value="1"/>
</dbReference>
<dbReference type="PANTHER" id="PTHR28654">
    <property type="entry name" value="AXIN INTERACTOR, DORSALIZATION-ASSOCIATED PROTEIN"/>
    <property type="match status" value="1"/>
</dbReference>
<gene>
    <name evidence="2" type="ORF">UPYG_G00150060</name>
</gene>
<proteinExistence type="predicted"/>
<dbReference type="Gene3D" id="1.25.40.10">
    <property type="entry name" value="Tetratricopeptide repeat domain"/>
    <property type="match status" value="2"/>
</dbReference>
<dbReference type="CDD" id="cd24142">
    <property type="entry name" value="ACL4-like"/>
    <property type="match status" value="1"/>
</dbReference>
<reference evidence="2 3" key="1">
    <citation type="submission" date="2024-06" db="EMBL/GenBank/DDBJ databases">
        <authorList>
            <person name="Pan Q."/>
            <person name="Wen M."/>
            <person name="Jouanno E."/>
            <person name="Zahm M."/>
            <person name="Klopp C."/>
            <person name="Cabau C."/>
            <person name="Louis A."/>
            <person name="Berthelot C."/>
            <person name="Parey E."/>
            <person name="Roest Crollius H."/>
            <person name="Montfort J."/>
            <person name="Robinson-Rechavi M."/>
            <person name="Bouchez O."/>
            <person name="Lampietro C."/>
            <person name="Lopez Roques C."/>
            <person name="Donnadieu C."/>
            <person name="Postlethwait J."/>
            <person name="Bobe J."/>
            <person name="Verreycken H."/>
            <person name="Guiguen Y."/>
        </authorList>
    </citation>
    <scope>NUCLEOTIDE SEQUENCE [LARGE SCALE GENOMIC DNA]</scope>
    <source>
        <strain evidence="2">Up_M1</strain>
        <tissue evidence="2">Testis</tissue>
    </source>
</reference>
<dbReference type="PANTHER" id="PTHR28654:SF1">
    <property type="entry name" value="AXIN INTERACTOR, DORSALIZATION-ASSOCIATED PROTEIN"/>
    <property type="match status" value="1"/>
</dbReference>
<organism evidence="2 3">
    <name type="scientific">Umbra pygmaea</name>
    <name type="common">Eastern mudminnow</name>
    <dbReference type="NCBI Taxonomy" id="75934"/>
    <lineage>
        <taxon>Eukaryota</taxon>
        <taxon>Metazoa</taxon>
        <taxon>Chordata</taxon>
        <taxon>Craniata</taxon>
        <taxon>Vertebrata</taxon>
        <taxon>Euteleostomi</taxon>
        <taxon>Actinopterygii</taxon>
        <taxon>Neopterygii</taxon>
        <taxon>Teleostei</taxon>
        <taxon>Protacanthopterygii</taxon>
        <taxon>Esociformes</taxon>
        <taxon>Umbridae</taxon>
        <taxon>Umbra</taxon>
    </lineage>
</organism>
<dbReference type="AlphaFoldDB" id="A0ABD0X0Y5"/>
<evidence type="ECO:0000313" key="2">
    <source>
        <dbReference type="EMBL" id="KAL0984894.1"/>
    </source>
</evidence>
<protein>
    <recommendedName>
        <fullName evidence="4">Assembly chaperone of rpl4</fullName>
    </recommendedName>
</protein>
<comment type="caution">
    <text evidence="2">The sequence shown here is derived from an EMBL/GenBank/DDBJ whole genome shotgun (WGS) entry which is preliminary data.</text>
</comment>
<feature type="compositionally biased region" description="Acidic residues" evidence="1">
    <location>
        <begin position="373"/>
        <end position="401"/>
    </location>
</feature>
<keyword evidence="3" id="KW-1185">Reference proteome</keyword>
<feature type="compositionally biased region" description="Basic residues" evidence="1">
    <location>
        <begin position="1"/>
        <end position="18"/>
    </location>
</feature>
<evidence type="ECO:0008006" key="4">
    <source>
        <dbReference type="Google" id="ProtNLM"/>
    </source>
</evidence>
<accession>A0ABD0X0Y5</accession>
<name>A0ABD0X0Y5_UMBPY</name>
<evidence type="ECO:0000313" key="3">
    <source>
        <dbReference type="Proteomes" id="UP001557470"/>
    </source>
</evidence>
<dbReference type="InterPro" id="IPR011990">
    <property type="entry name" value="TPR-like_helical_dom_sf"/>
</dbReference>
<dbReference type="Proteomes" id="UP001557470">
    <property type="component" value="Unassembled WGS sequence"/>
</dbReference>
<dbReference type="EMBL" id="JAGEUA010000004">
    <property type="protein sequence ID" value="KAL0984894.1"/>
    <property type="molecule type" value="Genomic_DNA"/>
</dbReference>